<dbReference type="InterPro" id="IPR001863">
    <property type="entry name" value="Glypican"/>
</dbReference>
<dbReference type="Ensembl" id="ENSTRUT00000044296.3">
    <property type="protein sequence ID" value="ENSTRUP00000044148.3"/>
    <property type="gene ID" value="ENSTRUG00000017234.3"/>
</dbReference>
<keyword evidence="6 12" id="KW-0654">Proteoglycan</keyword>
<dbReference type="eggNOG" id="KOG3821">
    <property type="taxonomic scope" value="Eukaryota"/>
</dbReference>
<evidence type="ECO:0000256" key="12">
    <source>
        <dbReference type="RuleBase" id="RU003519"/>
    </source>
</evidence>
<evidence type="ECO:0000256" key="5">
    <source>
        <dbReference type="ARBA" id="ARBA00022729"/>
    </source>
</evidence>
<evidence type="ECO:0000256" key="9">
    <source>
        <dbReference type="ARBA" id="ARBA00023207"/>
    </source>
</evidence>
<evidence type="ECO:0000313" key="15">
    <source>
        <dbReference type="Ensembl" id="ENSTRUP00000044148.3"/>
    </source>
</evidence>
<evidence type="ECO:0000256" key="11">
    <source>
        <dbReference type="RuleBase" id="RU003518"/>
    </source>
</evidence>
<reference evidence="15" key="3">
    <citation type="submission" date="2025-09" db="UniProtKB">
        <authorList>
            <consortium name="Ensembl"/>
        </authorList>
    </citation>
    <scope>IDENTIFICATION</scope>
</reference>
<comment type="function">
    <text evidence="12">Cell surface proteoglycan.</text>
</comment>
<dbReference type="AlphaFoldDB" id="H2V4L4"/>
<evidence type="ECO:0000256" key="7">
    <source>
        <dbReference type="ARBA" id="ARBA00023136"/>
    </source>
</evidence>
<dbReference type="GO" id="GO:0009986">
    <property type="term" value="C:cell surface"/>
    <property type="evidence" value="ECO:0007669"/>
    <property type="project" value="TreeGrafter"/>
</dbReference>
<evidence type="ECO:0000256" key="13">
    <source>
        <dbReference type="SAM" id="MobiDB-lite"/>
    </source>
</evidence>
<dbReference type="GO" id="GO:0016477">
    <property type="term" value="P:cell migration"/>
    <property type="evidence" value="ECO:0007669"/>
    <property type="project" value="TreeGrafter"/>
</dbReference>
<evidence type="ECO:0000256" key="6">
    <source>
        <dbReference type="ARBA" id="ARBA00022974"/>
    </source>
</evidence>
<dbReference type="STRING" id="31033.ENSTRUP00000044148"/>
<evidence type="ECO:0000313" key="16">
    <source>
        <dbReference type="Proteomes" id="UP000005226"/>
    </source>
</evidence>
<reference evidence="15" key="2">
    <citation type="submission" date="2025-08" db="UniProtKB">
        <authorList>
            <consortium name="Ensembl"/>
        </authorList>
    </citation>
    <scope>IDENTIFICATION</scope>
</reference>
<dbReference type="PANTHER" id="PTHR10822:SF12">
    <property type="entry name" value="GLYPICAN-5"/>
    <property type="match status" value="1"/>
</dbReference>
<dbReference type="RefSeq" id="XP_029702040.1">
    <property type="nucleotide sequence ID" value="XM_029846180.1"/>
</dbReference>
<keyword evidence="8" id="KW-0325">Glycoprotein</keyword>
<feature type="compositionally biased region" description="Polar residues" evidence="13">
    <location>
        <begin position="350"/>
        <end position="361"/>
    </location>
</feature>
<evidence type="ECO:0000256" key="8">
    <source>
        <dbReference type="ARBA" id="ARBA00023180"/>
    </source>
</evidence>
<keyword evidence="4 12" id="KW-0336">GPI-anchor</keyword>
<dbReference type="GeneID" id="101079000"/>
<proteinExistence type="inferred from homology"/>
<keyword evidence="10 12" id="KW-0449">Lipoprotein</keyword>
<dbReference type="GO" id="GO:0098552">
    <property type="term" value="C:side of membrane"/>
    <property type="evidence" value="ECO:0007669"/>
    <property type="project" value="UniProtKB-KW"/>
</dbReference>
<dbReference type="PANTHER" id="PTHR10822">
    <property type="entry name" value="GLYPICAN"/>
    <property type="match status" value="1"/>
</dbReference>
<evidence type="ECO:0000256" key="4">
    <source>
        <dbReference type="ARBA" id="ARBA00022622"/>
    </source>
</evidence>
<protein>
    <submittedName>
        <fullName evidence="15">Glypican 5a</fullName>
    </submittedName>
</protein>
<name>H2V4L4_TAKRU</name>
<dbReference type="Pfam" id="PF01153">
    <property type="entry name" value="Glypican"/>
    <property type="match status" value="1"/>
</dbReference>
<dbReference type="GeneTree" id="ENSGT01050000244955"/>
<evidence type="ECO:0000256" key="10">
    <source>
        <dbReference type="ARBA" id="ARBA00023288"/>
    </source>
</evidence>
<comment type="similarity">
    <text evidence="2 11">Belongs to the glypican family.</text>
</comment>
<evidence type="ECO:0000256" key="1">
    <source>
        <dbReference type="ARBA" id="ARBA00004609"/>
    </source>
</evidence>
<dbReference type="PROSITE" id="PS01207">
    <property type="entry name" value="GLYPICAN"/>
    <property type="match status" value="1"/>
</dbReference>
<organism evidence="15 16">
    <name type="scientific">Takifugu rubripes</name>
    <name type="common">Japanese pufferfish</name>
    <name type="synonym">Fugu rubripes</name>
    <dbReference type="NCBI Taxonomy" id="31033"/>
    <lineage>
        <taxon>Eukaryota</taxon>
        <taxon>Metazoa</taxon>
        <taxon>Chordata</taxon>
        <taxon>Craniata</taxon>
        <taxon>Vertebrata</taxon>
        <taxon>Euteleostomi</taxon>
        <taxon>Actinopterygii</taxon>
        <taxon>Neopterygii</taxon>
        <taxon>Teleostei</taxon>
        <taxon>Neoteleostei</taxon>
        <taxon>Acanthomorphata</taxon>
        <taxon>Eupercaria</taxon>
        <taxon>Tetraodontiformes</taxon>
        <taxon>Tetradontoidea</taxon>
        <taxon>Tetraodontidae</taxon>
        <taxon>Takifugu</taxon>
    </lineage>
</organism>
<dbReference type="OMA" id="RGCSAQY"/>
<dbReference type="InParanoid" id="H2V4L4"/>
<feature type="signal peptide" evidence="14">
    <location>
        <begin position="1"/>
        <end position="21"/>
    </location>
</feature>
<dbReference type="GO" id="GO:0005576">
    <property type="term" value="C:extracellular region"/>
    <property type="evidence" value="ECO:0007669"/>
    <property type="project" value="TreeGrafter"/>
</dbReference>
<feature type="chain" id="PRO_5025531228" evidence="14">
    <location>
        <begin position="22"/>
        <end position="639"/>
    </location>
</feature>
<keyword evidence="7 12" id="KW-0472">Membrane</keyword>
<sequence length="639" mass="70672">MPLLWITYFFFLLCRPGSGSGSPNKCDEVRKLFQLTQIGAGQSLPVSPRAESDLQVCASKHLTCCTKKMEEKYQLAARRDIQNLLQTSSSSLKFLISRNVAALQDTFEVLVKQAENHTNVFLRQSYRSLADEAAGPVRELFTAIGLFLMGSEFNIDESVQRFFDALFPLVYGRLVDPALGDLSMGFAECVRSSRRDMRPFGATPAVLTEQIVQSGVTGKLFLQALHLGIEVINTTDHLQMSRECKRALLKMQYCPLCQGLTQSKPCMGYCLNVMRGCLASMAEIDIHWREFVHSLEGLSARMHGPQDLEQVLLGAHTLLRDAIGHAQKNAARLSAQVHRMCGPPSRKSAESVSAQQGSSRESIPLKTPVRGTGDSLAVKRRDFLNNLRMYRTHYGGLADQLCVSELASGDGLSCWNGIDAVKSYTLRVVGSGIKAQSTNPEVKVKGVDPVVNQIIDKLKHINQLLQGKSIPKLGSLDQIETGSGDAEGQYSGDCDDEDGCGSSGGGESRRKNSRVVKRTSWELIAKVTTPALRRKLPFRNSYSDQEGETPAMLRPSSKWGHLVAIRVTTSLRVINSTPVTKSKVEIYWRCIVAPRRPGDVMRKGQKTDGLAGVLLLTRKQTGGMNQRFAGRRREYFQIW</sequence>
<gene>
    <name evidence="15" type="primary">gpc5a</name>
</gene>
<dbReference type="Proteomes" id="UP000005226">
    <property type="component" value="Chromosome 13"/>
</dbReference>
<dbReference type="GO" id="GO:0005886">
    <property type="term" value="C:plasma membrane"/>
    <property type="evidence" value="ECO:0007669"/>
    <property type="project" value="UniProtKB-SubCell"/>
</dbReference>
<keyword evidence="5 14" id="KW-0732">Signal</keyword>
<feature type="region of interest" description="Disordered" evidence="13">
    <location>
        <begin position="340"/>
        <end position="371"/>
    </location>
</feature>
<dbReference type="HOGENOM" id="CLU_024658_4_1_1"/>
<dbReference type="InterPro" id="IPR019803">
    <property type="entry name" value="Glypican_CS"/>
</dbReference>
<keyword evidence="3" id="KW-1003">Cell membrane</keyword>
<dbReference type="GO" id="GO:1905475">
    <property type="term" value="P:regulation of protein localization to membrane"/>
    <property type="evidence" value="ECO:0007669"/>
    <property type="project" value="TreeGrafter"/>
</dbReference>
<dbReference type="GO" id="GO:0090263">
    <property type="term" value="P:positive regulation of canonical Wnt signaling pathway"/>
    <property type="evidence" value="ECO:0007669"/>
    <property type="project" value="TreeGrafter"/>
</dbReference>
<evidence type="ECO:0000256" key="14">
    <source>
        <dbReference type="SAM" id="SignalP"/>
    </source>
</evidence>
<dbReference type="OrthoDB" id="6380619at2759"/>
<keyword evidence="16" id="KW-1185">Reference proteome</keyword>
<accession>H2V4L4</accession>
<evidence type="ECO:0000256" key="3">
    <source>
        <dbReference type="ARBA" id="ARBA00022475"/>
    </source>
</evidence>
<reference evidence="15 16" key="1">
    <citation type="journal article" date="2011" name="Genome Biol. Evol.">
        <title>Integration of the genetic map and genome assembly of fugu facilitates insights into distinct features of genome evolution in teleosts and mammals.</title>
        <authorList>
            <person name="Kai W."/>
            <person name="Kikuchi K."/>
            <person name="Tohari S."/>
            <person name="Chew A.K."/>
            <person name="Tay A."/>
            <person name="Fujiwara A."/>
            <person name="Hosoya S."/>
            <person name="Suetake H."/>
            <person name="Naruse K."/>
            <person name="Brenner S."/>
            <person name="Suzuki Y."/>
            <person name="Venkatesh B."/>
        </authorList>
    </citation>
    <scope>NUCLEOTIDE SEQUENCE [LARGE SCALE GENOMIC DNA]</scope>
</reference>
<comment type="subcellular location">
    <subcellularLocation>
        <location evidence="1 12">Cell membrane</location>
        <topology evidence="1 12">Lipid-anchor</topology>
        <topology evidence="1 12">GPI-anchor</topology>
    </subcellularLocation>
</comment>
<keyword evidence="9 12" id="KW-0357">Heparan sulfate</keyword>
<evidence type="ECO:0000256" key="2">
    <source>
        <dbReference type="ARBA" id="ARBA00010260"/>
    </source>
</evidence>
<feature type="region of interest" description="Disordered" evidence="13">
    <location>
        <begin position="476"/>
        <end position="513"/>
    </location>
</feature>